<keyword evidence="5" id="KW-0539">Nucleus</keyword>
<evidence type="ECO:0000256" key="2">
    <source>
        <dbReference type="ARBA" id="ARBA00022723"/>
    </source>
</evidence>
<dbReference type="EMBL" id="BPQB01000338">
    <property type="protein sequence ID" value="GJF01034.1"/>
    <property type="molecule type" value="Genomic_DNA"/>
</dbReference>
<keyword evidence="4" id="KW-0862">Zinc</keyword>
<dbReference type="PANTHER" id="PTHR46481">
    <property type="entry name" value="ZINC FINGER BED DOMAIN-CONTAINING PROTEIN 4"/>
    <property type="match status" value="1"/>
</dbReference>
<dbReference type="GO" id="GO:0005634">
    <property type="term" value="C:nucleus"/>
    <property type="evidence" value="ECO:0007669"/>
    <property type="project" value="UniProtKB-SubCell"/>
</dbReference>
<organism evidence="7 8">
    <name type="scientific">Phanerochaete sordida</name>
    <dbReference type="NCBI Taxonomy" id="48140"/>
    <lineage>
        <taxon>Eukaryota</taxon>
        <taxon>Fungi</taxon>
        <taxon>Dikarya</taxon>
        <taxon>Basidiomycota</taxon>
        <taxon>Agaricomycotina</taxon>
        <taxon>Agaricomycetes</taxon>
        <taxon>Polyporales</taxon>
        <taxon>Phanerochaetaceae</taxon>
        <taxon>Phanerochaete</taxon>
    </lineage>
</organism>
<feature type="compositionally biased region" description="Acidic residues" evidence="6">
    <location>
        <begin position="152"/>
        <end position="164"/>
    </location>
</feature>
<evidence type="ECO:0000256" key="4">
    <source>
        <dbReference type="ARBA" id="ARBA00022833"/>
    </source>
</evidence>
<reference evidence="7 8" key="1">
    <citation type="submission" date="2021-08" db="EMBL/GenBank/DDBJ databases">
        <title>Draft Genome Sequence of Phanerochaete sordida strain YK-624.</title>
        <authorList>
            <person name="Mori T."/>
            <person name="Dohra H."/>
            <person name="Suzuki T."/>
            <person name="Kawagishi H."/>
            <person name="Hirai H."/>
        </authorList>
    </citation>
    <scope>NUCLEOTIDE SEQUENCE [LARGE SCALE GENOMIC DNA]</scope>
    <source>
        <strain evidence="7 8">YK-624</strain>
    </source>
</reference>
<evidence type="ECO:0000313" key="7">
    <source>
        <dbReference type="EMBL" id="GJF01034.1"/>
    </source>
</evidence>
<dbReference type="PANTHER" id="PTHR46481:SF10">
    <property type="entry name" value="ZINC FINGER BED DOMAIN-CONTAINING PROTEIN 39"/>
    <property type="match status" value="1"/>
</dbReference>
<keyword evidence="3" id="KW-0863">Zinc-finger</keyword>
<feature type="non-terminal residue" evidence="7">
    <location>
        <position position="1"/>
    </location>
</feature>
<feature type="compositionally biased region" description="Basic and acidic residues" evidence="6">
    <location>
        <begin position="128"/>
        <end position="138"/>
    </location>
</feature>
<name>A0A9P3GTF9_9APHY</name>
<protein>
    <submittedName>
        <fullName evidence="7">Uncharacterized protein</fullName>
    </submittedName>
</protein>
<feature type="compositionally biased region" description="Basic residues" evidence="6">
    <location>
        <begin position="208"/>
        <end position="217"/>
    </location>
</feature>
<dbReference type="InterPro" id="IPR012337">
    <property type="entry name" value="RNaseH-like_sf"/>
</dbReference>
<evidence type="ECO:0000256" key="3">
    <source>
        <dbReference type="ARBA" id="ARBA00022771"/>
    </source>
</evidence>
<evidence type="ECO:0000313" key="8">
    <source>
        <dbReference type="Proteomes" id="UP000703269"/>
    </source>
</evidence>
<gene>
    <name evidence="7" type="ORF">PsYK624_173400</name>
</gene>
<feature type="region of interest" description="Disordered" evidence="6">
    <location>
        <begin position="128"/>
        <end position="217"/>
    </location>
</feature>
<comment type="subcellular location">
    <subcellularLocation>
        <location evidence="1">Nucleus</location>
    </subcellularLocation>
</comment>
<keyword evidence="2" id="KW-0479">Metal-binding</keyword>
<dbReference type="Proteomes" id="UP000703269">
    <property type="component" value="Unassembled WGS sequence"/>
</dbReference>
<dbReference type="SUPFAM" id="SSF53098">
    <property type="entry name" value="Ribonuclease H-like"/>
    <property type="match status" value="1"/>
</dbReference>
<dbReference type="GO" id="GO:0008270">
    <property type="term" value="F:zinc ion binding"/>
    <property type="evidence" value="ECO:0007669"/>
    <property type="project" value="UniProtKB-KW"/>
</dbReference>
<evidence type="ECO:0000256" key="1">
    <source>
        <dbReference type="ARBA" id="ARBA00004123"/>
    </source>
</evidence>
<feature type="compositionally biased region" description="Low complexity" evidence="6">
    <location>
        <begin position="193"/>
        <end position="207"/>
    </location>
</feature>
<accession>A0A9P3GTF9</accession>
<comment type="caution">
    <text evidence="7">The sequence shown here is derived from an EMBL/GenBank/DDBJ whole genome shotgun (WGS) entry which is preliminary data.</text>
</comment>
<dbReference type="OrthoDB" id="2758369at2759"/>
<proteinExistence type="predicted"/>
<sequence>ECPIGLLPLNGDHSGNAAGKLLYKALKRREITKKLLANAGDNASVNGVATRYLSKRISGKQDRTNARDMQVGCAAHVVNLVVQAFLSGLGLAPDPDEEDLYESARAFDLVYDPEQDPEVQEQLAAAKEERRLAAKETDGEVSDDGGVSSGSDTDEDEDKSDGESESGAARPQGLGDSDGEDDGRSDVGKEQAGGKVRGSAGRAARAARTGKKTRSRKPLGVVDKLHTICVDVLRSEKQRKRFCHLQRKYCKKDVQGLTLVRSMPIRWNTKHAEIERASKLKEAVIQWVDSLTHGLTGQKFTAAQRKKTKLYLAPEDWKLLEDILAILEPFKDITLHFSRKGVPTISLVLPLYRKMQTHVKMSQATYSTNADLRTGLRLASAKLEVYMTKALTGRYYLLGAVLHPYIRVAYFENADLWPVDVGQRARELLDEVYNEYKIIYDRQATSQATSAAPRPAPSTSIFAAAIRDAGAPTSPSKSEPERYVQPGWHPCDNEDDVLLWWKASVLQSAVC</sequence>
<evidence type="ECO:0000256" key="6">
    <source>
        <dbReference type="SAM" id="MobiDB-lite"/>
    </source>
</evidence>
<evidence type="ECO:0000256" key="5">
    <source>
        <dbReference type="ARBA" id="ARBA00023242"/>
    </source>
</evidence>
<dbReference type="AlphaFoldDB" id="A0A9P3GTF9"/>
<keyword evidence="8" id="KW-1185">Reference proteome</keyword>
<dbReference type="InterPro" id="IPR052035">
    <property type="entry name" value="ZnF_BED_domain_contain"/>
</dbReference>